<feature type="region of interest" description="Disordered" evidence="10">
    <location>
        <begin position="46"/>
        <end position="72"/>
    </location>
</feature>
<dbReference type="PRINTS" id="PR00109">
    <property type="entry name" value="TYRKINASE"/>
</dbReference>
<dbReference type="PROSITE" id="PS50011">
    <property type="entry name" value="PROTEIN_KINASE_DOM"/>
    <property type="match status" value="1"/>
</dbReference>
<proteinExistence type="inferred from homology"/>
<dbReference type="SUPFAM" id="SSF55550">
    <property type="entry name" value="SH2 domain"/>
    <property type="match status" value="1"/>
</dbReference>
<evidence type="ECO:0000256" key="4">
    <source>
        <dbReference type="ARBA" id="ARBA00022840"/>
    </source>
</evidence>
<dbReference type="Proteomes" id="UP001158576">
    <property type="component" value="Chromosome 2"/>
</dbReference>
<dbReference type="SMART" id="SM00219">
    <property type="entry name" value="TyrKc"/>
    <property type="match status" value="1"/>
</dbReference>
<dbReference type="Gene3D" id="1.10.510.10">
    <property type="entry name" value="Transferase(Phosphotransferase) domain 1"/>
    <property type="match status" value="1"/>
</dbReference>
<evidence type="ECO:0000256" key="3">
    <source>
        <dbReference type="ARBA" id="ARBA00022777"/>
    </source>
</evidence>
<dbReference type="InterPro" id="IPR001245">
    <property type="entry name" value="Ser-Thr/Tyr_kinase_cat_dom"/>
</dbReference>
<dbReference type="EMBL" id="OU015567">
    <property type="protein sequence ID" value="CAG5111981.1"/>
    <property type="molecule type" value="Genomic_DNA"/>
</dbReference>
<feature type="domain" description="Protein kinase" evidence="12">
    <location>
        <begin position="199"/>
        <end position="489"/>
    </location>
</feature>
<evidence type="ECO:0000256" key="2">
    <source>
        <dbReference type="ARBA" id="ARBA00022741"/>
    </source>
</evidence>
<dbReference type="InterPro" id="IPR011009">
    <property type="entry name" value="Kinase-like_dom_sf"/>
</dbReference>
<dbReference type="InterPro" id="IPR000980">
    <property type="entry name" value="SH2"/>
</dbReference>
<evidence type="ECO:0000313" key="14">
    <source>
        <dbReference type="Proteomes" id="UP001158576"/>
    </source>
</evidence>
<dbReference type="CDD" id="cd00173">
    <property type="entry name" value="SH2"/>
    <property type="match status" value="1"/>
</dbReference>
<evidence type="ECO:0000256" key="10">
    <source>
        <dbReference type="SAM" id="MobiDB-lite"/>
    </source>
</evidence>
<comment type="similarity">
    <text evidence="9">Belongs to the protein kinase superfamily. Tyr protein kinase family.</text>
</comment>
<dbReference type="PROSITE" id="PS50001">
    <property type="entry name" value="SH2"/>
    <property type="match status" value="1"/>
</dbReference>
<evidence type="ECO:0000259" key="12">
    <source>
        <dbReference type="PROSITE" id="PS50011"/>
    </source>
</evidence>
<evidence type="ECO:0000256" key="9">
    <source>
        <dbReference type="RuleBase" id="RU362096"/>
    </source>
</evidence>
<comment type="catalytic activity">
    <reaction evidence="6 9">
        <text>L-tyrosyl-[protein] + ATP = O-phospho-L-tyrosyl-[protein] + ADP + H(+)</text>
        <dbReference type="Rhea" id="RHEA:10596"/>
        <dbReference type="Rhea" id="RHEA-COMP:10136"/>
        <dbReference type="Rhea" id="RHEA-COMP:20101"/>
        <dbReference type="ChEBI" id="CHEBI:15378"/>
        <dbReference type="ChEBI" id="CHEBI:30616"/>
        <dbReference type="ChEBI" id="CHEBI:46858"/>
        <dbReference type="ChEBI" id="CHEBI:61978"/>
        <dbReference type="ChEBI" id="CHEBI:456216"/>
        <dbReference type="EC" id="2.7.10.2"/>
    </reaction>
</comment>
<dbReference type="InterPro" id="IPR036860">
    <property type="entry name" value="SH2_dom_sf"/>
</dbReference>
<keyword evidence="1 9" id="KW-0808">Transferase</keyword>
<keyword evidence="14" id="KW-1185">Reference proteome</keyword>
<dbReference type="InterPro" id="IPR020635">
    <property type="entry name" value="Tyr_kinase_cat_dom"/>
</dbReference>
<reference evidence="13 14" key="1">
    <citation type="submission" date="2021-04" db="EMBL/GenBank/DDBJ databases">
        <authorList>
            <person name="Bliznina A."/>
        </authorList>
    </citation>
    <scope>NUCLEOTIDE SEQUENCE [LARGE SCALE GENOMIC DNA]</scope>
</reference>
<dbReference type="SUPFAM" id="SSF56112">
    <property type="entry name" value="Protein kinase-like (PK-like)"/>
    <property type="match status" value="1"/>
</dbReference>
<dbReference type="Pfam" id="PF07714">
    <property type="entry name" value="PK_Tyr_Ser-Thr"/>
    <property type="match status" value="1"/>
</dbReference>
<evidence type="ECO:0000256" key="6">
    <source>
        <dbReference type="ARBA" id="ARBA00051245"/>
    </source>
</evidence>
<dbReference type="InterPro" id="IPR050198">
    <property type="entry name" value="Non-receptor_tyrosine_kinases"/>
</dbReference>
<dbReference type="InterPro" id="IPR017441">
    <property type="entry name" value="Protein_kinase_ATP_BS"/>
</dbReference>
<keyword evidence="5 9" id="KW-0829">Tyrosine-protein kinase</keyword>
<evidence type="ECO:0000256" key="8">
    <source>
        <dbReference type="PROSITE-ProRule" id="PRU10141"/>
    </source>
</evidence>
<dbReference type="Pfam" id="PF00017">
    <property type="entry name" value="SH2"/>
    <property type="match status" value="1"/>
</dbReference>
<evidence type="ECO:0000256" key="1">
    <source>
        <dbReference type="ARBA" id="ARBA00022679"/>
    </source>
</evidence>
<keyword evidence="7" id="KW-0727">SH2 domain</keyword>
<name>A0ABN7T3B6_OIKDI</name>
<keyword evidence="2 8" id="KW-0547">Nucleotide-binding</keyword>
<evidence type="ECO:0000313" key="13">
    <source>
        <dbReference type="EMBL" id="CAG5111981.1"/>
    </source>
</evidence>
<evidence type="ECO:0000256" key="7">
    <source>
        <dbReference type="PROSITE-ProRule" id="PRU00191"/>
    </source>
</evidence>
<evidence type="ECO:0000259" key="11">
    <source>
        <dbReference type="PROSITE" id="PS50001"/>
    </source>
</evidence>
<dbReference type="SMART" id="SM00252">
    <property type="entry name" value="SH2"/>
    <property type="match status" value="1"/>
</dbReference>
<organism evidence="13 14">
    <name type="scientific">Oikopleura dioica</name>
    <name type="common">Tunicate</name>
    <dbReference type="NCBI Taxonomy" id="34765"/>
    <lineage>
        <taxon>Eukaryota</taxon>
        <taxon>Metazoa</taxon>
        <taxon>Chordata</taxon>
        <taxon>Tunicata</taxon>
        <taxon>Appendicularia</taxon>
        <taxon>Copelata</taxon>
        <taxon>Oikopleuridae</taxon>
        <taxon>Oikopleura</taxon>
    </lineage>
</organism>
<dbReference type="Gene3D" id="3.30.505.10">
    <property type="entry name" value="SH2 domain"/>
    <property type="match status" value="1"/>
</dbReference>
<feature type="binding site" evidence="8">
    <location>
        <position position="231"/>
    </location>
    <ligand>
        <name>ATP</name>
        <dbReference type="ChEBI" id="CHEBI:30616"/>
    </ligand>
</feature>
<dbReference type="PROSITE" id="PS00107">
    <property type="entry name" value="PROTEIN_KINASE_ATP"/>
    <property type="match status" value="1"/>
</dbReference>
<protein>
    <recommendedName>
        <fullName evidence="9">Tyrosine-protein kinase</fullName>
        <ecNumber evidence="9">2.7.10.2</ecNumber>
    </recommendedName>
</protein>
<sequence length="489" mass="55848">MDLGRSRSGGISPRPKPTPPKRTTTLLQDYENHRLAPKPPVTVQAVQPLSPSKATPRLARVKSLSSPQKEGNASFDEEMVINEITFQNISREEAEEKLRPHPIGTYLLRTGGKKKKCTYALSLRTSSPKGFDHYRIETDGTGDSYFIEPEFKFPDLKSLIHRYQEEKQPVLAAEILYPLLTPKNFQRQFSSTLFSDDDFTLSEKIGQGEYGHVYSSTCSNPRLLHKYSALKEIKLPLRHSKTGKIVPVRLQEFSEIRLLPHLHNEKAARHNILQHLGIQYNPAQYIRIVIELMPGGSLLDALKTIGKSRIKTLDLQRYARQICSALLYLKHFRILHRDIAARNVLLDVSLNNAKLGDFGLAVTIAEMEGKESTAAREIETVLKKKVAVKWTAPESLEKRVYSFSSEMWSFGILLWEMWSYGRVPYRKIYVENVLEQIHRGVRCELPVSTDPACILPAHVHELLQRNSLWSLDPSARPTIETVDKIFKRY</sequence>
<feature type="domain" description="SH2" evidence="11">
    <location>
        <begin position="84"/>
        <end position="179"/>
    </location>
</feature>
<dbReference type="InterPro" id="IPR000719">
    <property type="entry name" value="Prot_kinase_dom"/>
</dbReference>
<keyword evidence="4 8" id="KW-0067">ATP-binding</keyword>
<dbReference type="EC" id="2.7.10.2" evidence="9"/>
<accession>A0ABN7T3B6</accession>
<evidence type="ECO:0000256" key="5">
    <source>
        <dbReference type="ARBA" id="ARBA00023137"/>
    </source>
</evidence>
<gene>
    <name evidence="13" type="ORF">OKIOD_LOCUS15011</name>
</gene>
<dbReference type="PROSITE" id="PS00109">
    <property type="entry name" value="PROTEIN_KINASE_TYR"/>
    <property type="match status" value="1"/>
</dbReference>
<feature type="region of interest" description="Disordered" evidence="10">
    <location>
        <begin position="1"/>
        <end position="24"/>
    </location>
</feature>
<dbReference type="InterPro" id="IPR008266">
    <property type="entry name" value="Tyr_kinase_AS"/>
</dbReference>
<keyword evidence="3 9" id="KW-0418">Kinase</keyword>
<dbReference type="PANTHER" id="PTHR24418">
    <property type="entry name" value="TYROSINE-PROTEIN KINASE"/>
    <property type="match status" value="1"/>
</dbReference>